<keyword evidence="5" id="KW-0175">Coiled coil</keyword>
<dbReference type="InterPro" id="IPR055342">
    <property type="entry name" value="MreC_beta-barrel_core"/>
</dbReference>
<dbReference type="Proteomes" id="UP000218327">
    <property type="component" value="Unassembled WGS sequence"/>
</dbReference>
<evidence type="ECO:0000256" key="3">
    <source>
        <dbReference type="ARBA" id="ARBA00022960"/>
    </source>
</evidence>
<accession>A0A2A5B4H2</accession>
<name>A0A2A5B4H2_9GAMM</name>
<comment type="similarity">
    <text evidence="1">Belongs to the MreC family.</text>
</comment>
<dbReference type="Gene3D" id="2.40.10.350">
    <property type="entry name" value="Rod shape-determining protein MreC, domain 2"/>
    <property type="match status" value="1"/>
</dbReference>
<evidence type="ECO:0000256" key="1">
    <source>
        <dbReference type="ARBA" id="ARBA00009369"/>
    </source>
</evidence>
<dbReference type="InterPro" id="IPR042177">
    <property type="entry name" value="Cell/Rod_1"/>
</dbReference>
<feature type="coiled-coil region" evidence="5">
    <location>
        <begin position="71"/>
        <end position="108"/>
    </location>
</feature>
<evidence type="ECO:0000313" key="8">
    <source>
        <dbReference type="Proteomes" id="UP000218327"/>
    </source>
</evidence>
<protein>
    <recommendedName>
        <fullName evidence="2">Cell shape-determining protein MreC</fullName>
    </recommendedName>
    <alternativeName>
        <fullName evidence="4">Cell shape protein MreC</fullName>
    </alternativeName>
</protein>
<reference evidence="8" key="1">
    <citation type="submission" date="2017-08" db="EMBL/GenBank/DDBJ databases">
        <title>A dynamic microbial community with high functional redundancy inhabits the cold, oxic subseafloor aquifer.</title>
        <authorList>
            <person name="Tully B.J."/>
            <person name="Wheat C.G."/>
            <person name="Glazer B.T."/>
            <person name="Huber J.A."/>
        </authorList>
    </citation>
    <scope>NUCLEOTIDE SEQUENCE [LARGE SCALE GENOMIC DNA]</scope>
</reference>
<keyword evidence="3" id="KW-0133">Cell shape</keyword>
<gene>
    <name evidence="7" type="ORF">COA96_05680</name>
</gene>
<feature type="domain" description="Rod shape-determining protein MreC beta-barrel core" evidence="6">
    <location>
        <begin position="124"/>
        <end position="271"/>
    </location>
</feature>
<sequence>MDKTLFTKGVAPEYRTLAFILLSVCIMFADNRFGYLQQVRFVLGYATTPVYWVADIPTRVSFWIDDVFVSRTDLLEENEGLRVELLEAQRELQLLESLTSENNRLRALNEATEFIGGEILSAEIINISPDPYSKRVLINKGARDGVFIGQALLDANGLMGQVDEVLPFTSWVLLITDSHHVIPVEVNRNGERALARGSRDAANQLELVFVTQTQDMRANDLLVSSGMGQVYPKNYPVAEIISVYSDPGQDFAIVKARPLAQLASTRHVMLIFAEEEVAVEPNLIPDLVPDAAFEEAPVVDRGEVGGSEVADSEVVESDSVAEIVPQVIDDQVSQLESEPIDQ</sequence>
<dbReference type="Gene3D" id="2.40.10.340">
    <property type="entry name" value="Rod shape-determining protein MreC, domain 1"/>
    <property type="match status" value="1"/>
</dbReference>
<dbReference type="EMBL" id="NVVJ01000012">
    <property type="protein sequence ID" value="PCJ26231.1"/>
    <property type="molecule type" value="Genomic_DNA"/>
</dbReference>
<dbReference type="GO" id="GO:0008360">
    <property type="term" value="P:regulation of cell shape"/>
    <property type="evidence" value="ECO:0007669"/>
    <property type="project" value="UniProtKB-KW"/>
</dbReference>
<evidence type="ECO:0000259" key="6">
    <source>
        <dbReference type="Pfam" id="PF04085"/>
    </source>
</evidence>
<dbReference type="InterPro" id="IPR007221">
    <property type="entry name" value="MreC"/>
</dbReference>
<organism evidence="7 8">
    <name type="scientific">SAR86 cluster bacterium</name>
    <dbReference type="NCBI Taxonomy" id="2030880"/>
    <lineage>
        <taxon>Bacteria</taxon>
        <taxon>Pseudomonadati</taxon>
        <taxon>Pseudomonadota</taxon>
        <taxon>Gammaproteobacteria</taxon>
        <taxon>SAR86 cluster</taxon>
    </lineage>
</organism>
<dbReference type="InterPro" id="IPR042175">
    <property type="entry name" value="Cell/Rod_MreC_2"/>
</dbReference>
<evidence type="ECO:0000256" key="4">
    <source>
        <dbReference type="ARBA" id="ARBA00032089"/>
    </source>
</evidence>
<dbReference type="NCBIfam" id="TIGR00219">
    <property type="entry name" value="mreC"/>
    <property type="match status" value="1"/>
</dbReference>
<evidence type="ECO:0000256" key="2">
    <source>
        <dbReference type="ARBA" id="ARBA00013855"/>
    </source>
</evidence>
<evidence type="ECO:0000313" key="7">
    <source>
        <dbReference type="EMBL" id="PCJ26231.1"/>
    </source>
</evidence>
<dbReference type="Pfam" id="PF04085">
    <property type="entry name" value="MreC"/>
    <property type="match status" value="1"/>
</dbReference>
<comment type="caution">
    <text evidence="7">The sequence shown here is derived from an EMBL/GenBank/DDBJ whole genome shotgun (WGS) entry which is preliminary data.</text>
</comment>
<proteinExistence type="inferred from homology"/>
<dbReference type="GO" id="GO:0005886">
    <property type="term" value="C:plasma membrane"/>
    <property type="evidence" value="ECO:0007669"/>
    <property type="project" value="TreeGrafter"/>
</dbReference>
<dbReference type="PANTHER" id="PTHR34138:SF1">
    <property type="entry name" value="CELL SHAPE-DETERMINING PROTEIN MREC"/>
    <property type="match status" value="1"/>
</dbReference>
<dbReference type="PANTHER" id="PTHR34138">
    <property type="entry name" value="CELL SHAPE-DETERMINING PROTEIN MREC"/>
    <property type="match status" value="1"/>
</dbReference>
<dbReference type="AlphaFoldDB" id="A0A2A5B4H2"/>
<evidence type="ECO:0000256" key="5">
    <source>
        <dbReference type="SAM" id="Coils"/>
    </source>
</evidence>